<gene>
    <name evidence="2" type="ORF">EIM92_21025</name>
</gene>
<evidence type="ECO:0000313" key="3">
    <source>
        <dbReference type="Proteomes" id="UP000273145"/>
    </source>
</evidence>
<proteinExistence type="predicted"/>
<keyword evidence="3" id="KW-1185">Reference proteome</keyword>
<dbReference type="InterPro" id="IPR029044">
    <property type="entry name" value="Nucleotide-diphossugar_trans"/>
</dbReference>
<organism evidence="2 3">
    <name type="scientific">Paenibacillus lentus</name>
    <dbReference type="NCBI Taxonomy" id="1338368"/>
    <lineage>
        <taxon>Bacteria</taxon>
        <taxon>Bacillati</taxon>
        <taxon>Bacillota</taxon>
        <taxon>Bacilli</taxon>
        <taxon>Bacillales</taxon>
        <taxon>Paenibacillaceae</taxon>
        <taxon>Paenibacillus</taxon>
    </lineage>
</organism>
<dbReference type="Pfam" id="PF00535">
    <property type="entry name" value="Glycos_transf_2"/>
    <property type="match status" value="1"/>
</dbReference>
<dbReference type="PANTHER" id="PTHR43630:SF2">
    <property type="entry name" value="GLYCOSYLTRANSFERASE"/>
    <property type="match status" value="1"/>
</dbReference>
<dbReference type="OrthoDB" id="9815923at2"/>
<dbReference type="Gene3D" id="3.90.550.10">
    <property type="entry name" value="Spore Coat Polysaccharide Biosynthesis Protein SpsA, Chain A"/>
    <property type="match status" value="1"/>
</dbReference>
<sequence>MISISLCMIVKNEEKQLQKCLDSVCDIVDEIIIVDTGSTDRTKEIAGHYTAKIYDFPWIDDFAAARNYSFDRATKQFIMWLDADDLLLPPDRGKLKQLKRTLNPNQEVVMMDYHLALDDAGVPLILTRRYRLVRRDKKFKWKGIVHEDIDVSRASIAYSDVAVTHCRQGVHTERNLKILESCIASGGGLEGRLLLHYGSELADLKRYEEAIVQLNYFLKQPSQHMDDYILACIKLADCYGQLGLVDKKLEALLRSFQYDLPQSEICCAIGGCFEGRGQWAAAIYWYLQALHNASSPAVMENRTLRTWIPHSRLCICYAQRGDLNNAYHHNEKALEYLPQEQGLLENRLKLQRALGLPLSNDDPL</sequence>
<dbReference type="PANTHER" id="PTHR43630">
    <property type="entry name" value="POLY-BETA-1,6-N-ACETYL-D-GLUCOSAMINE SYNTHASE"/>
    <property type="match status" value="1"/>
</dbReference>
<dbReference type="AlphaFoldDB" id="A0A3S8RZH3"/>
<dbReference type="InterPro" id="IPR011990">
    <property type="entry name" value="TPR-like_helical_dom_sf"/>
</dbReference>
<feature type="domain" description="Glycosyltransferase 2-like" evidence="1">
    <location>
        <begin position="5"/>
        <end position="96"/>
    </location>
</feature>
<protein>
    <submittedName>
        <fullName evidence="2">Glycosyltransferase family 2 protein</fullName>
    </submittedName>
</protein>
<keyword evidence="2" id="KW-0808">Transferase</keyword>
<dbReference type="EMBL" id="CP034248">
    <property type="protein sequence ID" value="AZK48350.1"/>
    <property type="molecule type" value="Genomic_DNA"/>
</dbReference>
<dbReference type="SUPFAM" id="SSF53448">
    <property type="entry name" value="Nucleotide-diphospho-sugar transferases"/>
    <property type="match status" value="1"/>
</dbReference>
<dbReference type="Gene3D" id="1.25.40.10">
    <property type="entry name" value="Tetratricopeptide repeat domain"/>
    <property type="match status" value="1"/>
</dbReference>
<dbReference type="KEGG" id="plen:EIM92_21025"/>
<dbReference type="GO" id="GO:0016740">
    <property type="term" value="F:transferase activity"/>
    <property type="evidence" value="ECO:0007669"/>
    <property type="project" value="UniProtKB-KW"/>
</dbReference>
<dbReference type="SUPFAM" id="SSF48452">
    <property type="entry name" value="TPR-like"/>
    <property type="match status" value="1"/>
</dbReference>
<reference evidence="2 3" key="1">
    <citation type="submission" date="2018-11" db="EMBL/GenBank/DDBJ databases">
        <title>Genome sequencing of Paenibacillus lentus DSM25539(T).</title>
        <authorList>
            <person name="Kook J.-K."/>
            <person name="Park S.-N."/>
            <person name="Lim Y.K."/>
        </authorList>
    </citation>
    <scope>NUCLEOTIDE SEQUENCE [LARGE SCALE GENOMIC DNA]</scope>
    <source>
        <strain evidence="2 3">DSM 25539</strain>
    </source>
</reference>
<name>A0A3S8RZH3_9BACL</name>
<evidence type="ECO:0000259" key="1">
    <source>
        <dbReference type="Pfam" id="PF00535"/>
    </source>
</evidence>
<evidence type="ECO:0000313" key="2">
    <source>
        <dbReference type="EMBL" id="AZK48350.1"/>
    </source>
</evidence>
<accession>A0A3S8RZH3</accession>
<dbReference type="CDD" id="cd02511">
    <property type="entry name" value="Beta4Glucosyltransferase"/>
    <property type="match status" value="1"/>
</dbReference>
<dbReference type="Proteomes" id="UP000273145">
    <property type="component" value="Chromosome"/>
</dbReference>
<dbReference type="InterPro" id="IPR001173">
    <property type="entry name" value="Glyco_trans_2-like"/>
</dbReference>